<dbReference type="AlphaFoldDB" id="A0A5P1F259"/>
<name>A0A5P1F259_ASPOF</name>
<protein>
    <submittedName>
        <fullName evidence="2">Uncharacterized protein</fullName>
    </submittedName>
</protein>
<proteinExistence type="predicted"/>
<gene>
    <name evidence="2" type="ORF">A4U43_C04F17340</name>
</gene>
<evidence type="ECO:0000313" key="3">
    <source>
        <dbReference type="Proteomes" id="UP000243459"/>
    </source>
</evidence>
<accession>A0A5P1F259</accession>
<keyword evidence="1" id="KW-0812">Transmembrane</keyword>
<evidence type="ECO:0000313" key="2">
    <source>
        <dbReference type="EMBL" id="ONK72244.1"/>
    </source>
</evidence>
<reference evidence="3" key="1">
    <citation type="journal article" date="2017" name="Nat. Commun.">
        <title>The asparagus genome sheds light on the origin and evolution of a young Y chromosome.</title>
        <authorList>
            <person name="Harkess A."/>
            <person name="Zhou J."/>
            <person name="Xu C."/>
            <person name="Bowers J.E."/>
            <person name="Van der Hulst R."/>
            <person name="Ayyampalayam S."/>
            <person name="Mercati F."/>
            <person name="Riccardi P."/>
            <person name="McKain M.R."/>
            <person name="Kakrana A."/>
            <person name="Tang H."/>
            <person name="Ray J."/>
            <person name="Groenendijk J."/>
            <person name="Arikit S."/>
            <person name="Mathioni S.M."/>
            <person name="Nakano M."/>
            <person name="Shan H."/>
            <person name="Telgmann-Rauber A."/>
            <person name="Kanno A."/>
            <person name="Yue Z."/>
            <person name="Chen H."/>
            <person name="Li W."/>
            <person name="Chen Y."/>
            <person name="Xu X."/>
            <person name="Zhang Y."/>
            <person name="Luo S."/>
            <person name="Chen H."/>
            <person name="Gao J."/>
            <person name="Mao Z."/>
            <person name="Pires J.C."/>
            <person name="Luo M."/>
            <person name="Kudrna D."/>
            <person name="Wing R.A."/>
            <person name="Meyers B.C."/>
            <person name="Yi K."/>
            <person name="Kong H."/>
            <person name="Lavrijsen P."/>
            <person name="Sunseri F."/>
            <person name="Falavigna A."/>
            <person name="Ye Y."/>
            <person name="Leebens-Mack J.H."/>
            <person name="Chen G."/>
        </authorList>
    </citation>
    <scope>NUCLEOTIDE SEQUENCE [LARGE SCALE GENOMIC DNA]</scope>
    <source>
        <strain evidence="3">cv. DH0086</strain>
    </source>
</reference>
<dbReference type="Gramene" id="ONK72244">
    <property type="protein sequence ID" value="ONK72244"/>
    <property type="gene ID" value="A4U43_C04F17340"/>
</dbReference>
<feature type="transmembrane region" description="Helical" evidence="1">
    <location>
        <begin position="87"/>
        <end position="111"/>
    </location>
</feature>
<sequence length="169" mass="19300">MSEKRSPPDPIVVLRGYRLRHGRMLPLLETSFLHRENPTLLFPALRMENFEFGIPCSIEHFPRLVKDKMGPVNCGRLKKVTCQGLSFVFFGFFILDVEFALYVLELLLFGIRKPLVAFRMNAYHFCKLSLVKNPTVEVEKTEKDIEFEERGTLMSDGGSGNNSTTPIGD</sequence>
<organism evidence="2 3">
    <name type="scientific">Asparagus officinalis</name>
    <name type="common">Garden asparagus</name>
    <dbReference type="NCBI Taxonomy" id="4686"/>
    <lineage>
        <taxon>Eukaryota</taxon>
        <taxon>Viridiplantae</taxon>
        <taxon>Streptophyta</taxon>
        <taxon>Embryophyta</taxon>
        <taxon>Tracheophyta</taxon>
        <taxon>Spermatophyta</taxon>
        <taxon>Magnoliopsida</taxon>
        <taxon>Liliopsida</taxon>
        <taxon>Asparagales</taxon>
        <taxon>Asparagaceae</taxon>
        <taxon>Asparagoideae</taxon>
        <taxon>Asparagus</taxon>
    </lineage>
</organism>
<evidence type="ECO:0000256" key="1">
    <source>
        <dbReference type="SAM" id="Phobius"/>
    </source>
</evidence>
<dbReference type="Proteomes" id="UP000243459">
    <property type="component" value="Chromosome 4"/>
</dbReference>
<keyword evidence="1" id="KW-0472">Membrane</keyword>
<keyword evidence="1" id="KW-1133">Transmembrane helix</keyword>
<keyword evidence="3" id="KW-1185">Reference proteome</keyword>
<dbReference type="EMBL" id="CM007384">
    <property type="protein sequence ID" value="ONK72244.1"/>
    <property type="molecule type" value="Genomic_DNA"/>
</dbReference>